<organism evidence="2 3">
    <name type="scientific">Alcaligenes endophyticus</name>
    <dbReference type="NCBI Taxonomy" id="1929088"/>
    <lineage>
        <taxon>Bacteria</taxon>
        <taxon>Pseudomonadati</taxon>
        <taxon>Pseudomonadota</taxon>
        <taxon>Betaproteobacteria</taxon>
        <taxon>Burkholderiales</taxon>
        <taxon>Alcaligenaceae</taxon>
        <taxon>Alcaligenes</taxon>
    </lineage>
</organism>
<comment type="caution">
    <text evidence="2">The sequence shown here is derived from an EMBL/GenBank/DDBJ whole genome shotgun (WGS) entry which is preliminary data.</text>
</comment>
<feature type="domain" description="N-acetyltransferase" evidence="1">
    <location>
        <begin position="6"/>
        <end position="91"/>
    </location>
</feature>
<accession>A0ABT8EN59</accession>
<dbReference type="InterPro" id="IPR016181">
    <property type="entry name" value="Acyl_CoA_acyltransferase"/>
</dbReference>
<keyword evidence="3" id="KW-1185">Reference proteome</keyword>
<dbReference type="PANTHER" id="PTHR31435">
    <property type="entry name" value="PROTEIN NATD1"/>
    <property type="match status" value="1"/>
</dbReference>
<evidence type="ECO:0000259" key="1">
    <source>
        <dbReference type="PROSITE" id="PS51729"/>
    </source>
</evidence>
<dbReference type="PROSITE" id="PS51729">
    <property type="entry name" value="GNAT_YJDJ"/>
    <property type="match status" value="1"/>
</dbReference>
<dbReference type="RefSeq" id="WP_266123742.1">
    <property type="nucleotide sequence ID" value="NZ_JAJHNU010000005.1"/>
</dbReference>
<evidence type="ECO:0000313" key="2">
    <source>
        <dbReference type="EMBL" id="MDN4122738.1"/>
    </source>
</evidence>
<dbReference type="Gene3D" id="3.40.630.30">
    <property type="match status" value="1"/>
</dbReference>
<reference evidence="2" key="1">
    <citation type="submission" date="2021-11" db="EMBL/GenBank/DDBJ databases">
        <title>Draft genome sequence of Alcaligenes endophyticus type strain CCUG 75668T.</title>
        <authorList>
            <person name="Salva-Serra F."/>
            <person name="Duran R.E."/>
            <person name="Seeger M."/>
            <person name="Moore E.R.B."/>
            <person name="Jaen-Luchoro D."/>
        </authorList>
    </citation>
    <scope>NUCLEOTIDE SEQUENCE</scope>
    <source>
        <strain evidence="2">CCUG 75668</strain>
    </source>
</reference>
<dbReference type="InterPro" id="IPR045057">
    <property type="entry name" value="Gcn5-rel_NAT"/>
</dbReference>
<name>A0ABT8EN59_9BURK</name>
<dbReference type="InterPro" id="IPR031165">
    <property type="entry name" value="GNAT_YJDJ"/>
</dbReference>
<dbReference type="Pfam" id="PF14542">
    <property type="entry name" value="Acetyltransf_CG"/>
    <property type="match status" value="1"/>
</dbReference>
<sequence length="91" mass="10552">MHRTIQHDRDEQQFFYLEDGLRSIIDYELRDQVMTITHTVVPSALEGRGIAADLTRHALQTAQKNDWKVVPACSYAEAYIKRHPEFANLLP</sequence>
<proteinExistence type="predicted"/>
<dbReference type="SUPFAM" id="SSF55729">
    <property type="entry name" value="Acyl-CoA N-acyltransferases (Nat)"/>
    <property type="match status" value="1"/>
</dbReference>
<dbReference type="EMBL" id="JAJHNU010000005">
    <property type="protein sequence ID" value="MDN4122738.1"/>
    <property type="molecule type" value="Genomic_DNA"/>
</dbReference>
<gene>
    <name evidence="2" type="ORF">LMS43_15715</name>
</gene>
<evidence type="ECO:0000313" key="3">
    <source>
        <dbReference type="Proteomes" id="UP001168613"/>
    </source>
</evidence>
<dbReference type="PANTHER" id="PTHR31435:SF9">
    <property type="entry name" value="PROTEIN NATD1"/>
    <property type="match status" value="1"/>
</dbReference>
<dbReference type="Proteomes" id="UP001168613">
    <property type="component" value="Unassembled WGS sequence"/>
</dbReference>
<protein>
    <submittedName>
        <fullName evidence="2">N-acetyltransferase</fullName>
    </submittedName>
</protein>